<name>A0AB36ZYZ6_9BACT</name>
<comment type="caution">
    <text evidence="1">The sequence shown here is derived from an EMBL/GenBank/DDBJ whole genome shotgun (WGS) entry which is preliminary data.</text>
</comment>
<evidence type="ECO:0000313" key="1">
    <source>
        <dbReference type="EMBL" id="PPK60902.1"/>
    </source>
</evidence>
<organism evidence="1 2">
    <name type="scientific">Malaciobacter marinus</name>
    <dbReference type="NCBI Taxonomy" id="505249"/>
    <lineage>
        <taxon>Bacteria</taxon>
        <taxon>Pseudomonadati</taxon>
        <taxon>Campylobacterota</taxon>
        <taxon>Epsilonproteobacteria</taxon>
        <taxon>Campylobacterales</taxon>
        <taxon>Arcobacteraceae</taxon>
        <taxon>Malaciobacter</taxon>
    </lineage>
</organism>
<evidence type="ECO:0000313" key="2">
    <source>
        <dbReference type="Proteomes" id="UP000239861"/>
    </source>
</evidence>
<dbReference type="AlphaFoldDB" id="A0AB36ZYZ6"/>
<proteinExistence type="predicted"/>
<dbReference type="EMBL" id="PTIW01000015">
    <property type="protein sequence ID" value="PPK60902.1"/>
    <property type="molecule type" value="Genomic_DNA"/>
</dbReference>
<sequence>MLKLTLYASSLPSSYSGIKINQSSYGNIHDL</sequence>
<protein>
    <submittedName>
        <fullName evidence="1">Uncharacterized protein</fullName>
    </submittedName>
</protein>
<reference evidence="1 2" key="1">
    <citation type="submission" date="2018-02" db="EMBL/GenBank/DDBJ databases">
        <title>Subsurface microbial communities from deep shales in Ohio and West Virginia, USA.</title>
        <authorList>
            <person name="Wrighton K."/>
        </authorList>
    </citation>
    <scope>NUCLEOTIDE SEQUENCE [LARGE SCALE GENOMIC DNA]</scope>
    <source>
        <strain evidence="1 2">MARC-MIP3H16</strain>
    </source>
</reference>
<gene>
    <name evidence="1" type="ORF">B0F89_11572</name>
</gene>
<dbReference type="Proteomes" id="UP000239861">
    <property type="component" value="Unassembled WGS sequence"/>
</dbReference>
<accession>A0AB36ZYZ6</accession>